<keyword evidence="1" id="KW-0479">Metal-binding</keyword>
<feature type="region of interest" description="Disordered" evidence="3">
    <location>
        <begin position="42"/>
        <end position="61"/>
    </location>
</feature>
<accession>A0A0F9JCX5</accession>
<dbReference type="GO" id="GO:0006355">
    <property type="term" value="P:regulation of DNA-templated transcription"/>
    <property type="evidence" value="ECO:0007669"/>
    <property type="project" value="InterPro"/>
</dbReference>
<protein>
    <recommendedName>
        <fullName evidence="5">DNA gyrase inhibitor YacG</fullName>
    </recommendedName>
</protein>
<proteinExistence type="inferred from homology"/>
<dbReference type="PANTHER" id="PTHR36150">
    <property type="entry name" value="DNA GYRASE INHIBITOR YACG"/>
    <property type="match status" value="1"/>
</dbReference>
<dbReference type="Gene3D" id="3.30.50.10">
    <property type="entry name" value="Erythroid Transcription Factor GATA-1, subunit A"/>
    <property type="match status" value="1"/>
</dbReference>
<organism evidence="4">
    <name type="scientific">marine sediment metagenome</name>
    <dbReference type="NCBI Taxonomy" id="412755"/>
    <lineage>
        <taxon>unclassified sequences</taxon>
        <taxon>metagenomes</taxon>
        <taxon>ecological metagenomes</taxon>
    </lineage>
</organism>
<keyword evidence="2" id="KW-0862">Zinc</keyword>
<dbReference type="PANTHER" id="PTHR36150:SF1">
    <property type="entry name" value="DNA GYRASE INHIBITOR YACG"/>
    <property type="match status" value="1"/>
</dbReference>
<dbReference type="SUPFAM" id="SSF57716">
    <property type="entry name" value="Glucocorticoid receptor-like (DNA-binding domain)"/>
    <property type="match status" value="1"/>
</dbReference>
<reference evidence="4" key="1">
    <citation type="journal article" date="2015" name="Nature">
        <title>Complex archaea that bridge the gap between prokaryotes and eukaryotes.</title>
        <authorList>
            <person name="Spang A."/>
            <person name="Saw J.H."/>
            <person name="Jorgensen S.L."/>
            <person name="Zaremba-Niedzwiedzka K."/>
            <person name="Martijn J."/>
            <person name="Lind A.E."/>
            <person name="van Eijk R."/>
            <person name="Schleper C."/>
            <person name="Guy L."/>
            <person name="Ettema T.J."/>
        </authorList>
    </citation>
    <scope>NUCLEOTIDE SEQUENCE</scope>
</reference>
<evidence type="ECO:0000256" key="1">
    <source>
        <dbReference type="ARBA" id="ARBA00022723"/>
    </source>
</evidence>
<evidence type="ECO:0000256" key="3">
    <source>
        <dbReference type="SAM" id="MobiDB-lite"/>
    </source>
</evidence>
<comment type="caution">
    <text evidence="4">The sequence shown here is derived from an EMBL/GenBank/DDBJ whole genome shotgun (WGS) entry which is preliminary data.</text>
</comment>
<evidence type="ECO:0000313" key="4">
    <source>
        <dbReference type="EMBL" id="KKM67413.1"/>
    </source>
</evidence>
<evidence type="ECO:0000256" key="2">
    <source>
        <dbReference type="ARBA" id="ARBA00022833"/>
    </source>
</evidence>
<dbReference type="InterPro" id="IPR005584">
    <property type="entry name" value="DNA_gyrase_inhibitor_YacG"/>
</dbReference>
<dbReference type="GO" id="GO:0008270">
    <property type="term" value="F:zinc ion binding"/>
    <property type="evidence" value="ECO:0007669"/>
    <property type="project" value="InterPro"/>
</dbReference>
<dbReference type="InterPro" id="IPR013088">
    <property type="entry name" value="Znf_NHR/GATA"/>
</dbReference>
<feature type="compositionally biased region" description="Acidic residues" evidence="3">
    <location>
        <begin position="52"/>
        <end position="61"/>
    </location>
</feature>
<dbReference type="Pfam" id="PF03884">
    <property type="entry name" value="YacG"/>
    <property type="match status" value="1"/>
</dbReference>
<sequence>MRIKCPICGSVTTWEENPSRPFCSERCKLQDLGNWASQKYSIEGTESVPGEGDFEEDNTDE</sequence>
<gene>
    <name evidence="4" type="ORF">LCGC14_1471350</name>
</gene>
<dbReference type="EMBL" id="LAZR01010353">
    <property type="protein sequence ID" value="KKM67413.1"/>
    <property type="molecule type" value="Genomic_DNA"/>
</dbReference>
<evidence type="ECO:0008006" key="5">
    <source>
        <dbReference type="Google" id="ProtNLM"/>
    </source>
</evidence>
<dbReference type="HAMAP" id="MF_00649">
    <property type="entry name" value="DNA_gyrase_inhibitor_YacG"/>
    <property type="match status" value="1"/>
</dbReference>
<dbReference type="AlphaFoldDB" id="A0A0F9JCX5"/>
<name>A0A0F9JCX5_9ZZZZ</name>